<keyword evidence="1" id="KW-0472">Membrane</keyword>
<dbReference type="AlphaFoldDB" id="A0A0S4IX21"/>
<dbReference type="VEuPathDB" id="TriTrypDB:BSAL_71995"/>
<keyword evidence="3" id="KW-1185">Reference proteome</keyword>
<dbReference type="Proteomes" id="UP000051952">
    <property type="component" value="Unassembled WGS sequence"/>
</dbReference>
<organism evidence="2 3">
    <name type="scientific">Bodo saltans</name>
    <name type="common">Flagellated protozoan</name>
    <dbReference type="NCBI Taxonomy" id="75058"/>
    <lineage>
        <taxon>Eukaryota</taxon>
        <taxon>Discoba</taxon>
        <taxon>Euglenozoa</taxon>
        <taxon>Kinetoplastea</taxon>
        <taxon>Metakinetoplastina</taxon>
        <taxon>Eubodonida</taxon>
        <taxon>Bodonidae</taxon>
        <taxon>Bodo</taxon>
    </lineage>
</organism>
<evidence type="ECO:0000313" key="3">
    <source>
        <dbReference type="Proteomes" id="UP000051952"/>
    </source>
</evidence>
<dbReference type="EMBL" id="CYKH01000567">
    <property type="protein sequence ID" value="CUG06210.1"/>
    <property type="molecule type" value="Genomic_DNA"/>
</dbReference>
<keyword evidence="1" id="KW-0812">Transmembrane</keyword>
<sequence>MVSSALKKKESIVIIVVIIGLCALLAALPSAEISPREDEMIQKVEVKGAVRQPLEARNGGSPLQVRNVDRSVVPRKEVPIVPPLSIATATSRVQTMLPAATKASYFQHFSSIMEDHLGSELWAAVYDQDALGEMARAAAAGTLGDDDRFVWHINKLRSPPVDPVPFSSPAAMLRLLKRLVSVGIGRVHRDVEMAKLYAHTSTSPAASSVFRRALLRVVESYVNYFFTVIQLTVDAANAPVREALSKAQQQSCEPHGTDVMALLMTSIYHDTPISTIAALLEKTSTELSTLVLAQQTQIRAAKGDRFRSGHRVLAMFPIEYDAESYGGQRPVNGKFWNMIRPTASCTSLVRLCEKPDGCRLLCNAEYLLHAGLQSPHQRIDEYHHRLAGFGSNNEYDWEMSLVKMFQRGKKSIAPSAAAGQSNLLVPPEIAVHDIGWFTVFDCTLGSGNRQWSPPEALTARPIGFGYASKCLDAKSSATAYGFGDVKRVLIESEIAVRDGKQHEAITRRKVCPDTLATVVADASKDLAHRSWVAASRDGGATQVRLFDGLSILKVDVEGYEFNAIPEWARDELRNLGATSGNSDALAKGTASSTDGGENQLIDFEHAIDSYLSVSLLSMEFHRSGHKYNHGASLRGAQRSHYTLLNIYSLGFLMAGQEKNHQDNCCYELVWVHYRHFVRSEIWMAVGDSL</sequence>
<proteinExistence type="predicted"/>
<keyword evidence="1" id="KW-1133">Transmembrane helix</keyword>
<reference evidence="3" key="1">
    <citation type="submission" date="2015-09" db="EMBL/GenBank/DDBJ databases">
        <authorList>
            <consortium name="Pathogen Informatics"/>
        </authorList>
    </citation>
    <scope>NUCLEOTIDE SEQUENCE [LARGE SCALE GENOMIC DNA]</scope>
    <source>
        <strain evidence="3">Lake Konstanz</strain>
    </source>
</reference>
<evidence type="ECO:0000256" key="1">
    <source>
        <dbReference type="SAM" id="Phobius"/>
    </source>
</evidence>
<accession>A0A0S4IX21</accession>
<protein>
    <submittedName>
        <fullName evidence="2">Membrane-associated protein, putative</fullName>
    </submittedName>
</protein>
<feature type="transmembrane region" description="Helical" evidence="1">
    <location>
        <begin position="12"/>
        <end position="31"/>
    </location>
</feature>
<evidence type="ECO:0000313" key="2">
    <source>
        <dbReference type="EMBL" id="CUG06210.1"/>
    </source>
</evidence>
<name>A0A0S4IX21_BODSA</name>
<gene>
    <name evidence="2" type="ORF">BSAL_71995</name>
</gene>